<dbReference type="PATRIC" id="fig|698738.3.peg.2736"/>
<protein>
    <submittedName>
        <fullName evidence="1">Uncharacterized protein</fullName>
    </submittedName>
</protein>
<dbReference type="InterPro" id="IPR009387">
    <property type="entry name" value="HigB-2"/>
</dbReference>
<dbReference type="Proteomes" id="UP000032749">
    <property type="component" value="Chromosome"/>
</dbReference>
<reference evidence="1 2" key="1">
    <citation type="journal article" date="2013" name="Nat. Commun.">
        <title>Genome sequence and functional genomic analysis of the oil-degrading bacterium Oleispira antarctica.</title>
        <authorList>
            <person name="Kube M."/>
            <person name="Chernikova T.N."/>
            <person name="Al-Ramahi Y."/>
            <person name="Beloqui A."/>
            <person name="Lopez-Cortez N."/>
            <person name="Guazzaroni M.E."/>
            <person name="Heipieper H.J."/>
            <person name="Klages S."/>
            <person name="Kotsyurbenko O.R."/>
            <person name="Langer I."/>
            <person name="Nechitaylo T.Y."/>
            <person name="Lunsdorf H."/>
            <person name="Fernandez M."/>
            <person name="Juarez S."/>
            <person name="Ciordia S."/>
            <person name="Singer A."/>
            <person name="Kagan O."/>
            <person name="Egorova O."/>
            <person name="Petit P.A."/>
            <person name="Stogios P."/>
            <person name="Kim Y."/>
            <person name="Tchigvintsev A."/>
            <person name="Flick R."/>
            <person name="Denaro R."/>
            <person name="Genovese M."/>
            <person name="Albar J.P."/>
            <person name="Reva O.N."/>
            <person name="Martinez-Gomariz M."/>
            <person name="Tran H."/>
            <person name="Ferrer M."/>
            <person name="Savchenko A."/>
            <person name="Yakunin A.F."/>
            <person name="Yakimov M.M."/>
            <person name="Golyshina O.V."/>
            <person name="Reinhardt R."/>
            <person name="Golyshin P.N."/>
        </authorList>
    </citation>
    <scope>NUCLEOTIDE SEQUENCE [LARGE SCALE GENOMIC DNA]</scope>
</reference>
<evidence type="ECO:0000313" key="1">
    <source>
        <dbReference type="EMBL" id="CCK76813.1"/>
    </source>
</evidence>
<dbReference type="STRING" id="698738.OLEAN_C26370"/>
<dbReference type="PIRSF" id="PIRSF039032">
    <property type="entry name" value="HigB-2"/>
    <property type="match status" value="1"/>
</dbReference>
<sequence length="97" mass="11008">MKTVYETDTFKKQADKIWAEDERLAFVTYIAENPDAGDVIPNAEGARKIRWNLGGQGKRGGVRVIYFNVSEDLLCLVAIYKKTEQSNMSAKKIKEVH</sequence>
<dbReference type="HOGENOM" id="CLU_110687_1_2_6"/>
<accession>R4YT94</accession>
<dbReference type="EMBL" id="FO203512">
    <property type="protein sequence ID" value="CCK76813.1"/>
    <property type="molecule type" value="Genomic_DNA"/>
</dbReference>
<dbReference type="AlphaFoldDB" id="R4YT94"/>
<proteinExistence type="predicted"/>
<gene>
    <name evidence="1" type="ORF">OLEAN_C26370</name>
</gene>
<organism evidence="1 2">
    <name type="scientific">Oleispira antarctica RB-8</name>
    <dbReference type="NCBI Taxonomy" id="698738"/>
    <lineage>
        <taxon>Bacteria</taxon>
        <taxon>Pseudomonadati</taxon>
        <taxon>Pseudomonadota</taxon>
        <taxon>Gammaproteobacteria</taxon>
        <taxon>Oceanospirillales</taxon>
        <taxon>Oceanospirillaceae</taxon>
        <taxon>Oleispira</taxon>
    </lineage>
</organism>
<name>R4YT94_OLEAN</name>
<evidence type="ECO:0000313" key="2">
    <source>
        <dbReference type="Proteomes" id="UP000032749"/>
    </source>
</evidence>
<dbReference type="OrthoDB" id="197283at2"/>
<keyword evidence="2" id="KW-1185">Reference proteome</keyword>
<dbReference type="KEGG" id="oai:OLEAN_C26370"/>